<dbReference type="AlphaFoldDB" id="A0A6C1B0Q4"/>
<comment type="subcellular location">
    <subcellularLocation>
        <location evidence="1">Cell membrane</location>
        <topology evidence="1">Multi-pass membrane protein</topology>
    </subcellularLocation>
</comment>
<dbReference type="Pfam" id="PF01544">
    <property type="entry name" value="CorA"/>
    <property type="match status" value="1"/>
</dbReference>
<keyword evidence="8 11" id="KW-1133">Transmembrane helix</keyword>
<evidence type="ECO:0000313" key="13">
    <source>
        <dbReference type="Proteomes" id="UP000501991"/>
    </source>
</evidence>
<keyword evidence="5" id="KW-0997">Cell inner membrane</keyword>
<dbReference type="GO" id="GO:0015095">
    <property type="term" value="F:magnesium ion transmembrane transporter activity"/>
    <property type="evidence" value="ECO:0007669"/>
    <property type="project" value="TreeGrafter"/>
</dbReference>
<dbReference type="GO" id="GO:0005886">
    <property type="term" value="C:plasma membrane"/>
    <property type="evidence" value="ECO:0007669"/>
    <property type="project" value="UniProtKB-SubCell"/>
</dbReference>
<evidence type="ECO:0000256" key="3">
    <source>
        <dbReference type="ARBA" id="ARBA00022448"/>
    </source>
</evidence>
<dbReference type="RefSeq" id="WP_173763577.1">
    <property type="nucleotide sequence ID" value="NZ_CP048836.1"/>
</dbReference>
<protein>
    <submittedName>
        <fullName evidence="12">Zinc transporter ZntB</fullName>
    </submittedName>
</protein>
<dbReference type="InterPro" id="IPR045863">
    <property type="entry name" value="CorA_TM1_TM2"/>
</dbReference>
<proteinExistence type="inferred from homology"/>
<evidence type="ECO:0000256" key="10">
    <source>
        <dbReference type="ARBA" id="ARBA00023136"/>
    </source>
</evidence>
<comment type="similarity">
    <text evidence="2">Belongs to the CorA metal ion transporter (MIT) (TC 1.A.35) family.</text>
</comment>
<keyword evidence="7" id="KW-0862">Zinc</keyword>
<evidence type="ECO:0000256" key="1">
    <source>
        <dbReference type="ARBA" id="ARBA00004651"/>
    </source>
</evidence>
<keyword evidence="9" id="KW-0406">Ion transport</keyword>
<dbReference type="KEGG" id="azq:G3580_01455"/>
<evidence type="ECO:0000256" key="6">
    <source>
        <dbReference type="ARBA" id="ARBA00022692"/>
    </source>
</evidence>
<keyword evidence="3" id="KW-0813">Transport</keyword>
<dbReference type="Proteomes" id="UP000501991">
    <property type="component" value="Chromosome"/>
</dbReference>
<dbReference type="PANTHER" id="PTHR46494">
    <property type="entry name" value="CORA FAMILY METAL ION TRANSPORTER (EUROFUNG)"/>
    <property type="match status" value="1"/>
</dbReference>
<dbReference type="InterPro" id="IPR002523">
    <property type="entry name" value="MgTranspt_CorA/ZnTranspt_ZntB"/>
</dbReference>
<evidence type="ECO:0000313" key="12">
    <source>
        <dbReference type="EMBL" id="QID16408.1"/>
    </source>
</evidence>
<dbReference type="PANTHER" id="PTHR46494:SF3">
    <property type="entry name" value="ZINC TRANSPORT PROTEIN ZNTB"/>
    <property type="match status" value="1"/>
</dbReference>
<dbReference type="EMBL" id="CP048836">
    <property type="protein sequence ID" value="QID16408.1"/>
    <property type="molecule type" value="Genomic_DNA"/>
</dbReference>
<dbReference type="SUPFAM" id="SSF143865">
    <property type="entry name" value="CorA soluble domain-like"/>
    <property type="match status" value="1"/>
</dbReference>
<evidence type="ECO:0000256" key="9">
    <source>
        <dbReference type="ARBA" id="ARBA00023065"/>
    </source>
</evidence>
<dbReference type="GO" id="GO:0000287">
    <property type="term" value="F:magnesium ion binding"/>
    <property type="evidence" value="ECO:0007669"/>
    <property type="project" value="TreeGrafter"/>
</dbReference>
<evidence type="ECO:0000256" key="4">
    <source>
        <dbReference type="ARBA" id="ARBA00022475"/>
    </source>
</evidence>
<dbReference type="CDD" id="cd12833">
    <property type="entry name" value="ZntB-like_1"/>
    <property type="match status" value="1"/>
</dbReference>
<dbReference type="InterPro" id="IPR045861">
    <property type="entry name" value="CorA_cytoplasmic_dom"/>
</dbReference>
<evidence type="ECO:0000256" key="5">
    <source>
        <dbReference type="ARBA" id="ARBA00022519"/>
    </source>
</evidence>
<keyword evidence="10 11" id="KW-0472">Membrane</keyword>
<organism evidence="12 13">
    <name type="scientific">Nitrogeniibacter mangrovi</name>
    <dbReference type="NCBI Taxonomy" id="2016596"/>
    <lineage>
        <taxon>Bacteria</taxon>
        <taxon>Pseudomonadati</taxon>
        <taxon>Pseudomonadota</taxon>
        <taxon>Betaproteobacteria</taxon>
        <taxon>Rhodocyclales</taxon>
        <taxon>Zoogloeaceae</taxon>
        <taxon>Nitrogeniibacter</taxon>
    </lineage>
</organism>
<feature type="transmembrane region" description="Helical" evidence="11">
    <location>
        <begin position="267"/>
        <end position="289"/>
    </location>
</feature>
<dbReference type="Gene3D" id="1.20.58.340">
    <property type="entry name" value="Magnesium transport protein CorA, transmembrane region"/>
    <property type="match status" value="2"/>
</dbReference>
<sequence length="326" mass="36144">MAQTDTPPNRDISLDQPVIHLCFDAQGQQVTADAPAQVFEWIHLKRGSPEADAWLADSGLSPLVINALTQEETRPRCTVDDEGALLILRGVNLMAGADPEDMVSVRFFIDEHRVVSVWRRALLSVGDLLAAVARGHGPTGPGDLIARIALRLTDRAEPIVATLNERVDDLEEQVLDGNADVLRRELADVRRMSIMIRRFMFPQRDALTTLEIEDLPWLGRHDRARVREANEHTARLAEELEAIRDRATVVHEQIMDMRAEAMNRSMFMLAIVTTVFLPLGLVTGLLGINVGGIPGAQNADAFWVVCAVLGALVVGQLALFRWLKIY</sequence>
<evidence type="ECO:0000256" key="11">
    <source>
        <dbReference type="SAM" id="Phobius"/>
    </source>
</evidence>
<feature type="transmembrane region" description="Helical" evidence="11">
    <location>
        <begin position="301"/>
        <end position="323"/>
    </location>
</feature>
<dbReference type="GO" id="GO:0015087">
    <property type="term" value="F:cobalt ion transmembrane transporter activity"/>
    <property type="evidence" value="ECO:0007669"/>
    <property type="project" value="TreeGrafter"/>
</dbReference>
<dbReference type="Gene3D" id="3.30.460.20">
    <property type="entry name" value="CorA soluble domain-like"/>
    <property type="match status" value="1"/>
</dbReference>
<keyword evidence="4" id="KW-1003">Cell membrane</keyword>
<evidence type="ECO:0000256" key="7">
    <source>
        <dbReference type="ARBA" id="ARBA00022833"/>
    </source>
</evidence>
<keyword evidence="6 11" id="KW-0812">Transmembrane</keyword>
<accession>A0A6C1B0Q4</accession>
<dbReference type="SUPFAM" id="SSF144083">
    <property type="entry name" value="Magnesium transport protein CorA, transmembrane region"/>
    <property type="match status" value="1"/>
</dbReference>
<evidence type="ECO:0000256" key="8">
    <source>
        <dbReference type="ARBA" id="ARBA00022989"/>
    </source>
</evidence>
<name>A0A6C1B0Q4_9RHOO</name>
<reference evidence="12 13" key="1">
    <citation type="submission" date="2020-02" db="EMBL/GenBank/DDBJ databases">
        <title>Nitrogenibacter mangrovi gen. nov., sp. nov. isolated from mangrove sediment, a denitrifying betaproteobacterium.</title>
        <authorList>
            <person name="Liao H."/>
            <person name="Tian Y."/>
        </authorList>
    </citation>
    <scope>NUCLEOTIDE SEQUENCE [LARGE SCALE GENOMIC DNA]</scope>
    <source>
        <strain evidence="12 13">M9-3-2</strain>
    </source>
</reference>
<gene>
    <name evidence="12" type="ORF">G3580_01455</name>
</gene>
<evidence type="ECO:0000256" key="2">
    <source>
        <dbReference type="ARBA" id="ARBA00009765"/>
    </source>
</evidence>
<dbReference type="GO" id="GO:0050897">
    <property type="term" value="F:cobalt ion binding"/>
    <property type="evidence" value="ECO:0007669"/>
    <property type="project" value="TreeGrafter"/>
</dbReference>
<keyword evidence="13" id="KW-1185">Reference proteome</keyword>